<dbReference type="KEGG" id="ssl:SS1G_00610"/>
<accession>A7E5N5</accession>
<reference evidence="2" key="1">
    <citation type="journal article" date="2011" name="PLoS Genet.">
        <title>Genomic analysis of the necrotrophic fungal pathogens Sclerotinia sclerotiorum and Botrytis cinerea.</title>
        <authorList>
            <person name="Amselem J."/>
            <person name="Cuomo C.A."/>
            <person name="van Kan J.A."/>
            <person name="Viaud M."/>
            <person name="Benito E.P."/>
            <person name="Couloux A."/>
            <person name="Coutinho P.M."/>
            <person name="de Vries R.P."/>
            <person name="Dyer P.S."/>
            <person name="Fillinger S."/>
            <person name="Fournier E."/>
            <person name="Gout L."/>
            <person name="Hahn M."/>
            <person name="Kohn L."/>
            <person name="Lapalu N."/>
            <person name="Plummer K.M."/>
            <person name="Pradier J.M."/>
            <person name="Quevillon E."/>
            <person name="Sharon A."/>
            <person name="Simon A."/>
            <person name="ten Have A."/>
            <person name="Tudzynski B."/>
            <person name="Tudzynski P."/>
            <person name="Wincker P."/>
            <person name="Andrew M."/>
            <person name="Anthouard V."/>
            <person name="Beever R.E."/>
            <person name="Beffa R."/>
            <person name="Benoit I."/>
            <person name="Bouzid O."/>
            <person name="Brault B."/>
            <person name="Chen Z."/>
            <person name="Choquer M."/>
            <person name="Collemare J."/>
            <person name="Cotton P."/>
            <person name="Danchin E.G."/>
            <person name="Da Silva C."/>
            <person name="Gautier A."/>
            <person name="Giraud C."/>
            <person name="Giraud T."/>
            <person name="Gonzalez C."/>
            <person name="Grossetete S."/>
            <person name="Guldener U."/>
            <person name="Henrissat B."/>
            <person name="Howlett B.J."/>
            <person name="Kodira C."/>
            <person name="Kretschmer M."/>
            <person name="Lappartient A."/>
            <person name="Leroch M."/>
            <person name="Levis C."/>
            <person name="Mauceli E."/>
            <person name="Neuveglise C."/>
            <person name="Oeser B."/>
            <person name="Pearson M."/>
            <person name="Poulain J."/>
            <person name="Poussereau N."/>
            <person name="Quesneville H."/>
            <person name="Rascle C."/>
            <person name="Schumacher J."/>
            <person name="Segurens B."/>
            <person name="Sexton A."/>
            <person name="Silva E."/>
            <person name="Sirven C."/>
            <person name="Soanes D.M."/>
            <person name="Talbot N.J."/>
            <person name="Templeton M."/>
            <person name="Yandava C."/>
            <person name="Yarden O."/>
            <person name="Zeng Q."/>
            <person name="Rollins J.A."/>
            <person name="Lebrun M.H."/>
            <person name="Dickman M."/>
        </authorList>
    </citation>
    <scope>NUCLEOTIDE SEQUENCE [LARGE SCALE GENOMIC DNA]</scope>
    <source>
        <strain evidence="2">ATCC 18683 / 1980 / Ss-1</strain>
    </source>
</reference>
<sequence>MVRLVKVLWDGGMGNMDGMDGIMDLIYLDVPYLIMCKG</sequence>
<dbReference type="GeneID" id="5495114"/>
<name>A7E5N5_SCLS1</name>
<dbReference type="InParanoid" id="A7E5N5"/>
<protein>
    <submittedName>
        <fullName evidence="1">Uncharacterized protein</fullName>
    </submittedName>
</protein>
<organism evidence="1 2">
    <name type="scientific">Sclerotinia sclerotiorum (strain ATCC 18683 / 1980 / Ss-1)</name>
    <name type="common">White mold</name>
    <name type="synonym">Whetzelinia sclerotiorum</name>
    <dbReference type="NCBI Taxonomy" id="665079"/>
    <lineage>
        <taxon>Eukaryota</taxon>
        <taxon>Fungi</taxon>
        <taxon>Dikarya</taxon>
        <taxon>Ascomycota</taxon>
        <taxon>Pezizomycotina</taxon>
        <taxon>Leotiomycetes</taxon>
        <taxon>Helotiales</taxon>
        <taxon>Sclerotiniaceae</taxon>
        <taxon>Sclerotinia</taxon>
    </lineage>
</organism>
<proteinExistence type="predicted"/>
<dbReference type="HOGENOM" id="CLU_3335858_0_0_1"/>
<dbReference type="RefSeq" id="XP_001598521.1">
    <property type="nucleotide sequence ID" value="XM_001598471.1"/>
</dbReference>
<dbReference type="Proteomes" id="UP000001312">
    <property type="component" value="Unassembled WGS sequence"/>
</dbReference>
<evidence type="ECO:0000313" key="2">
    <source>
        <dbReference type="Proteomes" id="UP000001312"/>
    </source>
</evidence>
<dbReference type="EMBL" id="CH476621">
    <property type="protein sequence ID" value="EDN91207.1"/>
    <property type="molecule type" value="Genomic_DNA"/>
</dbReference>
<dbReference type="AlphaFoldDB" id="A7E5N5"/>
<evidence type="ECO:0000313" key="1">
    <source>
        <dbReference type="EMBL" id="EDN91207.1"/>
    </source>
</evidence>
<keyword evidence="2" id="KW-1185">Reference proteome</keyword>
<gene>
    <name evidence="1" type="ORF">SS1G_00610</name>
</gene>